<dbReference type="InterPro" id="IPR010998">
    <property type="entry name" value="Integrase_recombinase_N"/>
</dbReference>
<comment type="subcellular location">
    <subcellularLocation>
        <location evidence="1 9">Cytoplasm</location>
    </subcellularLocation>
</comment>
<reference evidence="13 14" key="1">
    <citation type="submission" date="2016-08" db="EMBL/GenBank/DDBJ databases">
        <title>Genome sequence of Clavibacter michiganensis spp strain CFBP7494.</title>
        <authorList>
            <person name="Thapa S.P."/>
            <person name="Coaker G."/>
            <person name="Jacques M.-A."/>
        </authorList>
    </citation>
    <scope>NUCLEOTIDE SEQUENCE [LARGE SCALE GENOMIC DNA]</scope>
    <source>
        <strain evidence="13">CFBP7494</strain>
    </source>
</reference>
<keyword evidence="4 9" id="KW-0159">Chromosome partition</keyword>
<evidence type="ECO:0000256" key="7">
    <source>
        <dbReference type="ARBA" id="ARBA00023172"/>
    </source>
</evidence>
<dbReference type="PANTHER" id="PTHR30349:SF77">
    <property type="entry name" value="TYROSINE RECOMBINASE XERC"/>
    <property type="match status" value="1"/>
</dbReference>
<dbReference type="PANTHER" id="PTHR30349">
    <property type="entry name" value="PHAGE INTEGRASE-RELATED"/>
    <property type="match status" value="1"/>
</dbReference>
<comment type="subunit">
    <text evidence="9">Forms a cyclic heterotetrameric complex composed of two molecules of XerC and two molecules of XerD.</text>
</comment>
<dbReference type="EMBL" id="MDJW01000007">
    <property type="protein sequence ID" value="OUE21213.1"/>
    <property type="molecule type" value="Genomic_DNA"/>
</dbReference>
<dbReference type="Gene3D" id="1.10.150.130">
    <property type="match status" value="1"/>
</dbReference>
<evidence type="ECO:0000256" key="5">
    <source>
        <dbReference type="ARBA" id="ARBA00022908"/>
    </source>
</evidence>
<dbReference type="GO" id="GO:0009037">
    <property type="term" value="F:tyrosine-based site-specific recombinase activity"/>
    <property type="evidence" value="ECO:0007669"/>
    <property type="project" value="UniProtKB-UniRule"/>
</dbReference>
<keyword evidence="6 9" id="KW-0238">DNA-binding</keyword>
<dbReference type="InterPro" id="IPR023009">
    <property type="entry name" value="Tyrosine_recombinase_XerC/XerD"/>
</dbReference>
<feature type="active site" description="O-(3'-phospho-DNA)-tyrosine intermediate" evidence="9">
    <location>
        <position position="309"/>
    </location>
</feature>
<dbReference type="GO" id="GO:0051301">
    <property type="term" value="P:cell division"/>
    <property type="evidence" value="ECO:0007669"/>
    <property type="project" value="UniProtKB-KW"/>
</dbReference>
<keyword evidence="7 9" id="KW-0233">DNA recombination</keyword>
<organism evidence="13 14">
    <name type="scientific">Clavibacter michiganensis</name>
    <dbReference type="NCBI Taxonomy" id="28447"/>
    <lineage>
        <taxon>Bacteria</taxon>
        <taxon>Bacillati</taxon>
        <taxon>Actinomycetota</taxon>
        <taxon>Actinomycetes</taxon>
        <taxon>Micrococcales</taxon>
        <taxon>Microbacteriaceae</taxon>
        <taxon>Clavibacter</taxon>
    </lineage>
</organism>
<dbReference type="Gene3D" id="1.10.443.10">
    <property type="entry name" value="Intergrase catalytic core"/>
    <property type="match status" value="1"/>
</dbReference>
<sequence length="328" mass="34509">MDTVRVDGGRAERGSGRPQPSRGASGADPLSDDIAAFAIAMERERGSAAHTVRAYSSDLRDLAAHAARQGVRTSAGLDLEVLRDWLWRGSQARLAPATLARRSAAVRGFGAWLLRTGRVDADPAVRLKAPRAGSHLPRVLAREQMSTILGGLAARAAEDDPAALRDLAVIELLYASALRVSELTGLDLGDVDASRLTVRVVGKGDRERVVPFGVPAAEALDAYVARGRPGLVSSRTGTALFLGARGGRLGSRAVYGLVASVLADIPGSGPQGPHALRHTAATHLLDGGADLRSVQEMLGHASLGTTQIYTHVSIDRLRRSYEGAHPRA</sequence>
<keyword evidence="8 9" id="KW-0131">Cell cycle</keyword>
<dbReference type="PROSITE" id="PS51900">
    <property type="entry name" value="CB"/>
    <property type="match status" value="1"/>
</dbReference>
<dbReference type="RefSeq" id="WP_241534410.1">
    <property type="nucleotide sequence ID" value="NZ_MDJW01000007.1"/>
</dbReference>
<dbReference type="InterPro" id="IPR011010">
    <property type="entry name" value="DNA_brk_join_enz"/>
</dbReference>
<feature type="active site" evidence="9">
    <location>
        <position position="179"/>
    </location>
</feature>
<evidence type="ECO:0000313" key="14">
    <source>
        <dbReference type="Proteomes" id="UP000194837"/>
    </source>
</evidence>
<comment type="function">
    <text evidence="9">Site-specific tyrosine recombinase, which acts by catalyzing the cutting and rejoining of the recombining DNA molecules. The XerC-XerD complex is essential to convert dimers of the bacterial chromosome into monomers to permit their segregation at cell division. It also contributes to the segregational stability of plasmids.</text>
</comment>
<dbReference type="SUPFAM" id="SSF47823">
    <property type="entry name" value="lambda integrase-like, N-terminal domain"/>
    <property type="match status" value="1"/>
</dbReference>
<dbReference type="GO" id="GO:0005737">
    <property type="term" value="C:cytoplasm"/>
    <property type="evidence" value="ECO:0007669"/>
    <property type="project" value="UniProtKB-SubCell"/>
</dbReference>
<dbReference type="GO" id="GO:0003677">
    <property type="term" value="F:DNA binding"/>
    <property type="evidence" value="ECO:0007669"/>
    <property type="project" value="UniProtKB-UniRule"/>
</dbReference>
<feature type="domain" description="Core-binding (CB)" evidence="12">
    <location>
        <begin position="28"/>
        <end position="114"/>
    </location>
</feature>
<dbReference type="HAMAP" id="MF_01808">
    <property type="entry name" value="Recomb_XerC_XerD"/>
    <property type="match status" value="1"/>
</dbReference>
<feature type="compositionally biased region" description="Basic and acidic residues" evidence="10">
    <location>
        <begin position="1"/>
        <end position="15"/>
    </location>
</feature>
<evidence type="ECO:0000256" key="2">
    <source>
        <dbReference type="ARBA" id="ARBA00022490"/>
    </source>
</evidence>
<evidence type="ECO:0000256" key="3">
    <source>
        <dbReference type="ARBA" id="ARBA00022618"/>
    </source>
</evidence>
<comment type="similarity">
    <text evidence="9">Belongs to the 'phage' integrase family. XerC subfamily.</text>
</comment>
<proteinExistence type="inferred from homology"/>
<evidence type="ECO:0000256" key="9">
    <source>
        <dbReference type="HAMAP-Rule" id="MF_01808"/>
    </source>
</evidence>
<protein>
    <recommendedName>
        <fullName evidence="9">Tyrosine recombinase XerC</fullName>
    </recommendedName>
</protein>
<evidence type="ECO:0000256" key="4">
    <source>
        <dbReference type="ARBA" id="ARBA00022829"/>
    </source>
</evidence>
<evidence type="ECO:0000256" key="1">
    <source>
        <dbReference type="ARBA" id="ARBA00004496"/>
    </source>
</evidence>
<feature type="domain" description="Tyr recombinase" evidence="11">
    <location>
        <begin position="135"/>
        <end position="322"/>
    </location>
</feature>
<dbReference type="InterPro" id="IPR013762">
    <property type="entry name" value="Integrase-like_cat_sf"/>
</dbReference>
<evidence type="ECO:0000259" key="12">
    <source>
        <dbReference type="PROSITE" id="PS51900"/>
    </source>
</evidence>
<comment type="caution">
    <text evidence="13">The sequence shown here is derived from an EMBL/GenBank/DDBJ whole genome shotgun (WGS) entry which is preliminary data.</text>
</comment>
<evidence type="ECO:0000256" key="6">
    <source>
        <dbReference type="ARBA" id="ARBA00023125"/>
    </source>
</evidence>
<dbReference type="InterPro" id="IPR004107">
    <property type="entry name" value="Integrase_SAM-like_N"/>
</dbReference>
<dbReference type="InterPro" id="IPR002104">
    <property type="entry name" value="Integrase_catalytic"/>
</dbReference>
<feature type="region of interest" description="Disordered" evidence="10">
    <location>
        <begin position="1"/>
        <end position="30"/>
    </location>
</feature>
<evidence type="ECO:0000256" key="10">
    <source>
        <dbReference type="SAM" id="MobiDB-lite"/>
    </source>
</evidence>
<name>A0A251YAU0_9MICO</name>
<dbReference type="PROSITE" id="PS51898">
    <property type="entry name" value="TYR_RECOMBINASE"/>
    <property type="match status" value="1"/>
</dbReference>
<gene>
    <name evidence="9 13" type="primary">xerC</name>
    <name evidence="13" type="ORF">BFL34_00561</name>
</gene>
<dbReference type="GO" id="GO:0007059">
    <property type="term" value="P:chromosome segregation"/>
    <property type="evidence" value="ECO:0007669"/>
    <property type="project" value="UniProtKB-UniRule"/>
</dbReference>
<dbReference type="AlphaFoldDB" id="A0A251YAU0"/>
<dbReference type="Proteomes" id="UP000194837">
    <property type="component" value="Unassembled WGS sequence"/>
</dbReference>
<feature type="active site" evidence="9">
    <location>
        <position position="277"/>
    </location>
</feature>
<dbReference type="InterPro" id="IPR044068">
    <property type="entry name" value="CB"/>
</dbReference>
<evidence type="ECO:0000259" key="11">
    <source>
        <dbReference type="PROSITE" id="PS51898"/>
    </source>
</evidence>
<feature type="active site" evidence="9">
    <location>
        <position position="274"/>
    </location>
</feature>
<dbReference type="Pfam" id="PF02899">
    <property type="entry name" value="Phage_int_SAM_1"/>
    <property type="match status" value="1"/>
</dbReference>
<keyword evidence="3 9" id="KW-0132">Cell division</keyword>
<feature type="active site" evidence="9">
    <location>
        <position position="203"/>
    </location>
</feature>
<feature type="active site" evidence="9">
    <location>
        <position position="300"/>
    </location>
</feature>
<evidence type="ECO:0000313" key="13">
    <source>
        <dbReference type="EMBL" id="OUE21213.1"/>
    </source>
</evidence>
<keyword evidence="5 9" id="KW-0229">DNA integration</keyword>
<evidence type="ECO:0000256" key="8">
    <source>
        <dbReference type="ARBA" id="ARBA00023306"/>
    </source>
</evidence>
<dbReference type="GO" id="GO:0006313">
    <property type="term" value="P:DNA transposition"/>
    <property type="evidence" value="ECO:0007669"/>
    <property type="project" value="UniProtKB-UniRule"/>
</dbReference>
<dbReference type="Pfam" id="PF00589">
    <property type="entry name" value="Phage_integrase"/>
    <property type="match status" value="1"/>
</dbReference>
<dbReference type="SUPFAM" id="SSF56349">
    <property type="entry name" value="DNA breaking-rejoining enzymes"/>
    <property type="match status" value="1"/>
</dbReference>
<dbReference type="InterPro" id="IPR050090">
    <property type="entry name" value="Tyrosine_recombinase_XerCD"/>
</dbReference>
<keyword evidence="2 9" id="KW-0963">Cytoplasm</keyword>
<accession>A0A251YAU0</accession>
<dbReference type="CDD" id="cd00798">
    <property type="entry name" value="INT_XerDC_C"/>
    <property type="match status" value="1"/>
</dbReference>